<dbReference type="GeneID" id="63763091"/>
<protein>
    <submittedName>
        <fullName evidence="3">Uncharacterized protein</fullName>
    </submittedName>
</protein>
<reference evidence="4" key="1">
    <citation type="journal article" date="2017" name="Genome Biol.">
        <title>Comparative genomics reveals high biological diversity and specific adaptations in the industrially and medically important fungal genus Aspergillus.</title>
        <authorList>
            <person name="de Vries R.P."/>
            <person name="Riley R."/>
            <person name="Wiebenga A."/>
            <person name="Aguilar-Osorio G."/>
            <person name="Amillis S."/>
            <person name="Uchima C.A."/>
            <person name="Anderluh G."/>
            <person name="Asadollahi M."/>
            <person name="Askin M."/>
            <person name="Barry K."/>
            <person name="Battaglia E."/>
            <person name="Bayram O."/>
            <person name="Benocci T."/>
            <person name="Braus-Stromeyer S.A."/>
            <person name="Caldana C."/>
            <person name="Canovas D."/>
            <person name="Cerqueira G.C."/>
            <person name="Chen F."/>
            <person name="Chen W."/>
            <person name="Choi C."/>
            <person name="Clum A."/>
            <person name="Dos Santos R.A."/>
            <person name="Damasio A.R."/>
            <person name="Diallinas G."/>
            <person name="Emri T."/>
            <person name="Fekete E."/>
            <person name="Flipphi M."/>
            <person name="Freyberg S."/>
            <person name="Gallo A."/>
            <person name="Gournas C."/>
            <person name="Habgood R."/>
            <person name="Hainaut M."/>
            <person name="Harispe M.L."/>
            <person name="Henrissat B."/>
            <person name="Hilden K.S."/>
            <person name="Hope R."/>
            <person name="Hossain A."/>
            <person name="Karabika E."/>
            <person name="Karaffa L."/>
            <person name="Karanyi Z."/>
            <person name="Krasevec N."/>
            <person name="Kuo A."/>
            <person name="Kusch H."/>
            <person name="LaButti K."/>
            <person name="Lagendijk E.L."/>
            <person name="Lapidus A."/>
            <person name="Levasseur A."/>
            <person name="Lindquist E."/>
            <person name="Lipzen A."/>
            <person name="Logrieco A.F."/>
            <person name="MacCabe A."/>
            <person name="Maekelae M.R."/>
            <person name="Malavazi I."/>
            <person name="Melin P."/>
            <person name="Meyer V."/>
            <person name="Mielnichuk N."/>
            <person name="Miskei M."/>
            <person name="Molnar A.P."/>
            <person name="Mule G."/>
            <person name="Ngan C.Y."/>
            <person name="Orejas M."/>
            <person name="Orosz E."/>
            <person name="Ouedraogo J.P."/>
            <person name="Overkamp K.M."/>
            <person name="Park H.-S."/>
            <person name="Perrone G."/>
            <person name="Piumi F."/>
            <person name="Punt P.J."/>
            <person name="Ram A.F."/>
            <person name="Ramon A."/>
            <person name="Rauscher S."/>
            <person name="Record E."/>
            <person name="Riano-Pachon D.M."/>
            <person name="Robert V."/>
            <person name="Roehrig J."/>
            <person name="Ruller R."/>
            <person name="Salamov A."/>
            <person name="Salih N.S."/>
            <person name="Samson R.A."/>
            <person name="Sandor E."/>
            <person name="Sanguinetti M."/>
            <person name="Schuetze T."/>
            <person name="Sepcic K."/>
            <person name="Shelest E."/>
            <person name="Sherlock G."/>
            <person name="Sophianopoulou V."/>
            <person name="Squina F.M."/>
            <person name="Sun H."/>
            <person name="Susca A."/>
            <person name="Todd R.B."/>
            <person name="Tsang A."/>
            <person name="Unkles S.E."/>
            <person name="van de Wiele N."/>
            <person name="van Rossen-Uffink D."/>
            <person name="Oliveira J.V."/>
            <person name="Vesth T.C."/>
            <person name="Visser J."/>
            <person name="Yu J.-H."/>
            <person name="Zhou M."/>
            <person name="Andersen M.R."/>
            <person name="Archer D.B."/>
            <person name="Baker S.E."/>
            <person name="Benoit I."/>
            <person name="Brakhage A.A."/>
            <person name="Braus G.H."/>
            <person name="Fischer R."/>
            <person name="Frisvad J.C."/>
            <person name="Goldman G.H."/>
            <person name="Houbraken J."/>
            <person name="Oakley B."/>
            <person name="Pocsi I."/>
            <person name="Scazzocchio C."/>
            <person name="Seiboth B."/>
            <person name="vanKuyk P.A."/>
            <person name="Wortman J."/>
            <person name="Dyer P.S."/>
            <person name="Grigoriev I.V."/>
        </authorList>
    </citation>
    <scope>NUCLEOTIDE SEQUENCE [LARGE SCALE GENOMIC DNA]</scope>
    <source>
        <strain evidence="4">CBS 593.65</strain>
    </source>
</reference>
<dbReference type="GO" id="GO:0016787">
    <property type="term" value="F:hydrolase activity"/>
    <property type="evidence" value="ECO:0007669"/>
    <property type="project" value="UniProtKB-KW"/>
</dbReference>
<dbReference type="AlphaFoldDB" id="A0A1L9T709"/>
<dbReference type="InterPro" id="IPR039461">
    <property type="entry name" value="Peptidase_M49"/>
</dbReference>
<evidence type="ECO:0000256" key="2">
    <source>
        <dbReference type="ARBA" id="ARBA00022801"/>
    </source>
</evidence>
<evidence type="ECO:0000313" key="3">
    <source>
        <dbReference type="EMBL" id="OJJ55229.1"/>
    </source>
</evidence>
<dbReference type="VEuPathDB" id="FungiDB:ASPSYDRAFT_453335"/>
<accession>A0A1L9T709</accession>
<evidence type="ECO:0000256" key="1">
    <source>
        <dbReference type="ARBA" id="ARBA00022723"/>
    </source>
</evidence>
<dbReference type="GO" id="GO:0046872">
    <property type="term" value="F:metal ion binding"/>
    <property type="evidence" value="ECO:0007669"/>
    <property type="project" value="UniProtKB-KW"/>
</dbReference>
<proteinExistence type="predicted"/>
<name>A0A1L9T709_9EURO</name>
<gene>
    <name evidence="3" type="ORF">ASPSYDRAFT_453335</name>
</gene>
<dbReference type="OrthoDB" id="2447880at2759"/>
<dbReference type="Pfam" id="PF03571">
    <property type="entry name" value="Peptidase_M49"/>
    <property type="match status" value="1"/>
</dbReference>
<dbReference type="RefSeq" id="XP_040699035.1">
    <property type="nucleotide sequence ID" value="XM_040847018.1"/>
</dbReference>
<dbReference type="EMBL" id="KV878593">
    <property type="protein sequence ID" value="OJJ55229.1"/>
    <property type="molecule type" value="Genomic_DNA"/>
</dbReference>
<sequence>MELGSTSPKPEFVIPVNTMKGRAKSSYYAPKQTLESVFERLAATVEACRIILISKYLIDTSSVLDVSG</sequence>
<evidence type="ECO:0000313" key="4">
    <source>
        <dbReference type="Proteomes" id="UP000184356"/>
    </source>
</evidence>
<keyword evidence="1" id="KW-0479">Metal-binding</keyword>
<organism evidence="3 4">
    <name type="scientific">Aspergillus sydowii CBS 593.65</name>
    <dbReference type="NCBI Taxonomy" id="1036612"/>
    <lineage>
        <taxon>Eukaryota</taxon>
        <taxon>Fungi</taxon>
        <taxon>Dikarya</taxon>
        <taxon>Ascomycota</taxon>
        <taxon>Pezizomycotina</taxon>
        <taxon>Eurotiomycetes</taxon>
        <taxon>Eurotiomycetidae</taxon>
        <taxon>Eurotiales</taxon>
        <taxon>Aspergillaceae</taxon>
        <taxon>Aspergillus</taxon>
        <taxon>Aspergillus subgen. Nidulantes</taxon>
    </lineage>
</organism>
<keyword evidence="2" id="KW-0378">Hydrolase</keyword>
<dbReference type="Proteomes" id="UP000184356">
    <property type="component" value="Unassembled WGS sequence"/>
</dbReference>
<keyword evidence="4" id="KW-1185">Reference proteome</keyword>